<evidence type="ECO:0000256" key="5">
    <source>
        <dbReference type="SAM" id="Phobius"/>
    </source>
</evidence>
<evidence type="ECO:0000256" key="4">
    <source>
        <dbReference type="ARBA" id="ARBA00023136"/>
    </source>
</evidence>
<dbReference type="GO" id="GO:0016020">
    <property type="term" value="C:membrane"/>
    <property type="evidence" value="ECO:0007669"/>
    <property type="project" value="InterPro"/>
</dbReference>
<reference evidence="6" key="1">
    <citation type="submission" date="2021-07" db="EMBL/GenBank/DDBJ databases">
        <authorList>
            <person name="Branca A.L. A."/>
        </authorList>
    </citation>
    <scope>NUCLEOTIDE SEQUENCE</scope>
</reference>
<evidence type="ECO:0000313" key="6">
    <source>
        <dbReference type="EMBL" id="CAG7986775.1"/>
    </source>
</evidence>
<keyword evidence="2 5" id="KW-0812">Transmembrane</keyword>
<evidence type="ECO:0000256" key="1">
    <source>
        <dbReference type="ARBA" id="ARBA00004127"/>
    </source>
</evidence>
<protein>
    <recommendedName>
        <fullName evidence="8">Integral membrane protein</fullName>
    </recommendedName>
</protein>
<dbReference type="Pfam" id="PF04750">
    <property type="entry name" value="Far-17a_AIG1"/>
    <property type="match status" value="1"/>
</dbReference>
<evidence type="ECO:0008006" key="8">
    <source>
        <dbReference type="Google" id="ProtNLM"/>
    </source>
</evidence>
<dbReference type="GO" id="GO:0012505">
    <property type="term" value="C:endomembrane system"/>
    <property type="evidence" value="ECO:0007669"/>
    <property type="project" value="UniProtKB-SubCell"/>
</dbReference>
<feature type="transmembrane region" description="Helical" evidence="5">
    <location>
        <begin position="199"/>
        <end position="219"/>
    </location>
</feature>
<name>A0A9W4HEI9_PENOL</name>
<keyword evidence="4 5" id="KW-0472">Membrane</keyword>
<evidence type="ECO:0000313" key="7">
    <source>
        <dbReference type="Proteomes" id="UP001153618"/>
    </source>
</evidence>
<keyword evidence="7" id="KW-1185">Reference proteome</keyword>
<sequence length="352" mass="39488">MPLLCSQVPRDAMRTILGFELDNERRTGQEKRKVANVSGRLKVWGSPIRGCVSRIINTPLPQSGMPRVAGIARGKPSFPVVTCARRHRRWRFIGRGGRALTGVTFPRHHWSASDILNMAGSLIQRHPLQRLASPSRSLSALVHLVGLSSFFWAFKYNEAYGWHFQYLTVIGLTLSTLTFLVGLSADITLSRRLFLVKNILSVCSTPLEVLISVLYWGLRLIDEKLVIPENVIIPLHADLAFHATPSVVMMIDLLFLSPPWTITIVPALMISVTIAFGYWFWVEQCFAANGWYPYPIFEVLSIKGRIGLFTLSAVIMALSTVTLKWLVGRINGFGHPMKLESRPGDIKRKEGL</sequence>
<dbReference type="OrthoDB" id="1898221at2759"/>
<proteinExistence type="predicted"/>
<gene>
    <name evidence="6" type="ORF">POLS_LOCUS1463</name>
</gene>
<dbReference type="PANTHER" id="PTHR10989:SF16">
    <property type="entry name" value="AT02829P-RELATED"/>
    <property type="match status" value="1"/>
</dbReference>
<organism evidence="6 7">
    <name type="scientific">Penicillium olsonii</name>
    <dbReference type="NCBI Taxonomy" id="99116"/>
    <lineage>
        <taxon>Eukaryota</taxon>
        <taxon>Fungi</taxon>
        <taxon>Dikarya</taxon>
        <taxon>Ascomycota</taxon>
        <taxon>Pezizomycotina</taxon>
        <taxon>Eurotiomycetes</taxon>
        <taxon>Eurotiomycetidae</taxon>
        <taxon>Eurotiales</taxon>
        <taxon>Aspergillaceae</taxon>
        <taxon>Penicillium</taxon>
    </lineage>
</organism>
<comment type="caution">
    <text evidence="6">The sequence shown here is derived from an EMBL/GenBank/DDBJ whole genome shotgun (WGS) entry which is preliminary data.</text>
</comment>
<feature type="transmembrane region" description="Helical" evidence="5">
    <location>
        <begin position="302"/>
        <end position="327"/>
    </location>
</feature>
<dbReference type="AlphaFoldDB" id="A0A9W4HEI9"/>
<dbReference type="PANTHER" id="PTHR10989">
    <property type="entry name" value="ANDROGEN-INDUCED PROTEIN 1-RELATED"/>
    <property type="match status" value="1"/>
</dbReference>
<feature type="transmembrane region" description="Helical" evidence="5">
    <location>
        <begin position="166"/>
        <end position="187"/>
    </location>
</feature>
<dbReference type="EMBL" id="CAJVOS010000010">
    <property type="protein sequence ID" value="CAG7986775.1"/>
    <property type="molecule type" value="Genomic_DNA"/>
</dbReference>
<evidence type="ECO:0000256" key="2">
    <source>
        <dbReference type="ARBA" id="ARBA00022692"/>
    </source>
</evidence>
<dbReference type="Proteomes" id="UP001153618">
    <property type="component" value="Unassembled WGS sequence"/>
</dbReference>
<feature type="transmembrane region" description="Helical" evidence="5">
    <location>
        <begin position="263"/>
        <end position="282"/>
    </location>
</feature>
<comment type="subcellular location">
    <subcellularLocation>
        <location evidence="1">Endomembrane system</location>
        <topology evidence="1">Multi-pass membrane protein</topology>
    </subcellularLocation>
</comment>
<evidence type="ECO:0000256" key="3">
    <source>
        <dbReference type="ARBA" id="ARBA00022989"/>
    </source>
</evidence>
<keyword evidence="3 5" id="KW-1133">Transmembrane helix</keyword>
<accession>A0A9W4HEI9</accession>
<dbReference type="InterPro" id="IPR006838">
    <property type="entry name" value="ADTRP_AIG1"/>
</dbReference>